<evidence type="ECO:0000313" key="2">
    <source>
        <dbReference type="EMBL" id="TDF99357.1"/>
    </source>
</evidence>
<evidence type="ECO:0008006" key="4">
    <source>
        <dbReference type="Google" id="ProtNLM"/>
    </source>
</evidence>
<reference evidence="2 3" key="1">
    <citation type="submission" date="2019-03" db="EMBL/GenBank/DDBJ databases">
        <title>This is whole genome sequence of Paenibacillus sp MS74 strain.</title>
        <authorList>
            <person name="Trinh H.N."/>
        </authorList>
    </citation>
    <scope>NUCLEOTIDE SEQUENCE [LARGE SCALE GENOMIC DNA]</scope>
    <source>
        <strain evidence="2 3">MS74</strain>
    </source>
</reference>
<name>A0A4R5KWF9_9BACL</name>
<comment type="caution">
    <text evidence="2">The sequence shown here is derived from an EMBL/GenBank/DDBJ whole genome shotgun (WGS) entry which is preliminary data.</text>
</comment>
<dbReference type="AlphaFoldDB" id="A0A4R5KWF9"/>
<feature type="signal peptide" evidence="1">
    <location>
        <begin position="1"/>
        <end position="30"/>
    </location>
</feature>
<keyword evidence="1" id="KW-0732">Signal</keyword>
<evidence type="ECO:0000313" key="3">
    <source>
        <dbReference type="Proteomes" id="UP000295636"/>
    </source>
</evidence>
<dbReference type="Proteomes" id="UP000295636">
    <property type="component" value="Unassembled WGS sequence"/>
</dbReference>
<sequence>MLRHMPRSKKNMVIAATVLLALVAASFLFAVNAAHKKAIYPKTPRQVVDLFFQAAIAGDAKQMVSVSVDPCIESKRERLDYFSGDQFTADPLLSYQIVSSNPIDPSTEQYVIRFTSKSGPQIGDLPYRIILINNEWKLVFDRFAIDGIPNSPTYGSVSRINGCEARESAVDKIKDRIKSFLK</sequence>
<proteinExistence type="predicted"/>
<organism evidence="2 3">
    <name type="scientific">Paenibacillus piri</name>
    <dbReference type="NCBI Taxonomy" id="2547395"/>
    <lineage>
        <taxon>Bacteria</taxon>
        <taxon>Bacillati</taxon>
        <taxon>Bacillota</taxon>
        <taxon>Bacilli</taxon>
        <taxon>Bacillales</taxon>
        <taxon>Paenibacillaceae</taxon>
        <taxon>Paenibacillus</taxon>
    </lineage>
</organism>
<accession>A0A4R5KWF9</accession>
<protein>
    <recommendedName>
        <fullName evidence="4">DUF4878 domain-containing protein</fullName>
    </recommendedName>
</protein>
<dbReference type="OrthoDB" id="2600997at2"/>
<keyword evidence="3" id="KW-1185">Reference proteome</keyword>
<evidence type="ECO:0000256" key="1">
    <source>
        <dbReference type="SAM" id="SignalP"/>
    </source>
</evidence>
<gene>
    <name evidence="2" type="ORF">E1757_05740</name>
</gene>
<feature type="chain" id="PRO_5039538997" description="DUF4878 domain-containing protein" evidence="1">
    <location>
        <begin position="31"/>
        <end position="182"/>
    </location>
</feature>
<dbReference type="RefSeq" id="WP_133225894.1">
    <property type="nucleotide sequence ID" value="NZ_SMRT01000002.1"/>
</dbReference>
<dbReference type="EMBL" id="SMRT01000002">
    <property type="protein sequence ID" value="TDF99357.1"/>
    <property type="molecule type" value="Genomic_DNA"/>
</dbReference>